<name>A0A9D4KX45_DREPO</name>
<reference evidence="1" key="2">
    <citation type="submission" date="2020-11" db="EMBL/GenBank/DDBJ databases">
        <authorList>
            <person name="McCartney M.A."/>
            <person name="Auch B."/>
            <person name="Kono T."/>
            <person name="Mallez S."/>
            <person name="Becker A."/>
            <person name="Gohl D.M."/>
            <person name="Silverstein K.A.T."/>
            <person name="Koren S."/>
            <person name="Bechman K.B."/>
            <person name="Herman A."/>
            <person name="Abrahante J.E."/>
            <person name="Garbe J."/>
        </authorList>
    </citation>
    <scope>NUCLEOTIDE SEQUENCE</scope>
    <source>
        <strain evidence="1">Duluth1</strain>
        <tissue evidence="1">Whole animal</tissue>
    </source>
</reference>
<sequence>MAISTAVLIRLSSSFPSVTSVWTPAPTSESTGADAEALACFGGIFRLSFLSSHSLTAYLIG</sequence>
<accession>A0A9D4KX45</accession>
<protein>
    <submittedName>
        <fullName evidence="1">Uncharacterized protein</fullName>
    </submittedName>
</protein>
<proteinExistence type="predicted"/>
<evidence type="ECO:0000313" key="2">
    <source>
        <dbReference type="Proteomes" id="UP000828390"/>
    </source>
</evidence>
<keyword evidence="2" id="KW-1185">Reference proteome</keyword>
<dbReference type="AlphaFoldDB" id="A0A9D4KX45"/>
<evidence type="ECO:0000313" key="1">
    <source>
        <dbReference type="EMBL" id="KAH3847536.1"/>
    </source>
</evidence>
<gene>
    <name evidence="1" type="ORF">DPMN_089861</name>
</gene>
<reference evidence="1" key="1">
    <citation type="journal article" date="2019" name="bioRxiv">
        <title>The Genome of the Zebra Mussel, Dreissena polymorpha: A Resource for Invasive Species Research.</title>
        <authorList>
            <person name="McCartney M.A."/>
            <person name="Auch B."/>
            <person name="Kono T."/>
            <person name="Mallez S."/>
            <person name="Zhang Y."/>
            <person name="Obille A."/>
            <person name="Becker A."/>
            <person name="Abrahante J.E."/>
            <person name="Garbe J."/>
            <person name="Badalamenti J.P."/>
            <person name="Herman A."/>
            <person name="Mangelson H."/>
            <person name="Liachko I."/>
            <person name="Sullivan S."/>
            <person name="Sone E.D."/>
            <person name="Koren S."/>
            <person name="Silverstein K.A.T."/>
            <person name="Beckman K.B."/>
            <person name="Gohl D.M."/>
        </authorList>
    </citation>
    <scope>NUCLEOTIDE SEQUENCE</scope>
    <source>
        <strain evidence="1">Duluth1</strain>
        <tissue evidence="1">Whole animal</tissue>
    </source>
</reference>
<comment type="caution">
    <text evidence="1">The sequence shown here is derived from an EMBL/GenBank/DDBJ whole genome shotgun (WGS) entry which is preliminary data.</text>
</comment>
<organism evidence="1 2">
    <name type="scientific">Dreissena polymorpha</name>
    <name type="common">Zebra mussel</name>
    <name type="synonym">Mytilus polymorpha</name>
    <dbReference type="NCBI Taxonomy" id="45954"/>
    <lineage>
        <taxon>Eukaryota</taxon>
        <taxon>Metazoa</taxon>
        <taxon>Spiralia</taxon>
        <taxon>Lophotrochozoa</taxon>
        <taxon>Mollusca</taxon>
        <taxon>Bivalvia</taxon>
        <taxon>Autobranchia</taxon>
        <taxon>Heteroconchia</taxon>
        <taxon>Euheterodonta</taxon>
        <taxon>Imparidentia</taxon>
        <taxon>Neoheterodontei</taxon>
        <taxon>Myida</taxon>
        <taxon>Dreissenoidea</taxon>
        <taxon>Dreissenidae</taxon>
        <taxon>Dreissena</taxon>
    </lineage>
</organism>
<dbReference type="Proteomes" id="UP000828390">
    <property type="component" value="Unassembled WGS sequence"/>
</dbReference>
<dbReference type="EMBL" id="JAIWYP010000003">
    <property type="protein sequence ID" value="KAH3847536.1"/>
    <property type="molecule type" value="Genomic_DNA"/>
</dbReference>